<gene>
    <name evidence="1" type="ORF">GAQ34_22760</name>
</gene>
<dbReference type="Gene3D" id="3.20.20.80">
    <property type="entry name" value="Glycosidases"/>
    <property type="match status" value="1"/>
</dbReference>
<dbReference type="GO" id="GO:0016798">
    <property type="term" value="F:hydrolase activity, acting on glycosyl bonds"/>
    <property type="evidence" value="ECO:0007669"/>
    <property type="project" value="UniProtKB-KW"/>
</dbReference>
<evidence type="ECO:0000313" key="2">
    <source>
        <dbReference type="Proteomes" id="UP000442334"/>
    </source>
</evidence>
<sequence length="135" mass="15413">YIGPKSDPEGKGHKMICIDGNIYGLTHELDEYVDYWIIQSYGSSNPGFDGYGVDPKKIICTENFEKYATNGGQLLKQAAAMPQEGYKGGVGAYRFDNDYDNTPNYKWMRQAIQINQRVFNEWKAKQNEAENKPQK</sequence>
<dbReference type="SUPFAM" id="SSF51445">
    <property type="entry name" value="(Trans)glycosidases"/>
    <property type="match status" value="1"/>
</dbReference>
<name>A0A7J5GPX2_BACUN</name>
<proteinExistence type="predicted"/>
<feature type="non-terminal residue" evidence="1">
    <location>
        <position position="1"/>
    </location>
</feature>
<dbReference type="AlphaFoldDB" id="A0A7J5GPX2"/>
<accession>A0A7J5GPX2</accession>
<dbReference type="InterPro" id="IPR017853">
    <property type="entry name" value="GH"/>
</dbReference>
<organism evidence="1 2">
    <name type="scientific">Bacteroides uniformis</name>
    <dbReference type="NCBI Taxonomy" id="820"/>
    <lineage>
        <taxon>Bacteria</taxon>
        <taxon>Pseudomonadati</taxon>
        <taxon>Bacteroidota</taxon>
        <taxon>Bacteroidia</taxon>
        <taxon>Bacteroidales</taxon>
        <taxon>Bacteroidaceae</taxon>
        <taxon>Bacteroides</taxon>
    </lineage>
</organism>
<reference evidence="1 2" key="1">
    <citation type="journal article" date="2019" name="Nat. Med.">
        <title>A library of human gut bacterial isolates paired with longitudinal multiomics data enables mechanistic microbiome research.</title>
        <authorList>
            <person name="Poyet M."/>
            <person name="Groussin M."/>
            <person name="Gibbons S.M."/>
            <person name="Avila-Pacheco J."/>
            <person name="Jiang X."/>
            <person name="Kearney S.M."/>
            <person name="Perrotta A.R."/>
            <person name="Berdy B."/>
            <person name="Zhao S."/>
            <person name="Lieberman T.D."/>
            <person name="Swanson P.K."/>
            <person name="Smith M."/>
            <person name="Roesemann S."/>
            <person name="Alexander J.E."/>
            <person name="Rich S.A."/>
            <person name="Livny J."/>
            <person name="Vlamakis H."/>
            <person name="Clish C."/>
            <person name="Bullock K."/>
            <person name="Deik A."/>
            <person name="Scott J."/>
            <person name="Pierce K.A."/>
            <person name="Xavier R.J."/>
            <person name="Alm E.J."/>
        </authorList>
    </citation>
    <scope>NUCLEOTIDE SEQUENCE [LARGE SCALE GENOMIC DNA]</scope>
    <source>
        <strain evidence="1 2">BIOML-A21</strain>
    </source>
</reference>
<comment type="caution">
    <text evidence="1">The sequence shown here is derived from an EMBL/GenBank/DDBJ whole genome shotgun (WGS) entry which is preliminary data.</text>
</comment>
<keyword evidence="1" id="KW-0326">Glycosidase</keyword>
<keyword evidence="1" id="KW-0378">Hydrolase</keyword>
<dbReference type="Proteomes" id="UP000442334">
    <property type="component" value="Unassembled WGS sequence"/>
</dbReference>
<evidence type="ECO:0000313" key="1">
    <source>
        <dbReference type="EMBL" id="KAB4179417.1"/>
    </source>
</evidence>
<protein>
    <submittedName>
        <fullName evidence="1">Endoglycosidase</fullName>
    </submittedName>
</protein>
<dbReference type="EMBL" id="WCUA01000146">
    <property type="protein sequence ID" value="KAB4179417.1"/>
    <property type="molecule type" value="Genomic_DNA"/>
</dbReference>